<feature type="chain" id="PRO_5046403756" evidence="3">
    <location>
        <begin position="27"/>
        <end position="242"/>
    </location>
</feature>
<organism evidence="4 5">
    <name type="scientific">Brasilonema bromeliae SPC951</name>
    <dbReference type="NCBI Taxonomy" id="385972"/>
    <lineage>
        <taxon>Bacteria</taxon>
        <taxon>Bacillati</taxon>
        <taxon>Cyanobacteriota</taxon>
        <taxon>Cyanophyceae</taxon>
        <taxon>Nostocales</taxon>
        <taxon>Scytonemataceae</taxon>
        <taxon>Brasilonema</taxon>
        <taxon>Bromeliae group (in: Brasilonema)</taxon>
    </lineage>
</organism>
<proteinExistence type="predicted"/>
<dbReference type="RefSeq" id="WP_169157220.1">
    <property type="nucleotide sequence ID" value="NZ_CAWPJE010000209.1"/>
</dbReference>
<evidence type="ECO:0000313" key="5">
    <source>
        <dbReference type="Proteomes" id="UP000718564"/>
    </source>
</evidence>
<feature type="transmembrane region" description="Helical" evidence="2">
    <location>
        <begin position="195"/>
        <end position="215"/>
    </location>
</feature>
<feature type="signal peptide" evidence="3">
    <location>
        <begin position="1"/>
        <end position="26"/>
    </location>
</feature>
<keyword evidence="2" id="KW-0812">Transmembrane</keyword>
<keyword evidence="2" id="KW-0472">Membrane</keyword>
<evidence type="ECO:0000313" key="4">
    <source>
        <dbReference type="EMBL" id="NMG22000.1"/>
    </source>
</evidence>
<reference evidence="4 5" key="1">
    <citation type="submission" date="2018-06" db="EMBL/GenBank/DDBJ databases">
        <title>Comparative genomics of Brasilonema spp. strains.</title>
        <authorList>
            <person name="Alvarenga D.O."/>
            <person name="Fiore M.F."/>
            <person name="Varani A.M."/>
        </authorList>
    </citation>
    <scope>NUCLEOTIDE SEQUENCE [LARGE SCALE GENOMIC DNA]</scope>
    <source>
        <strain evidence="4 5">SPC951</strain>
    </source>
</reference>
<protein>
    <submittedName>
        <fullName evidence="4">Uncharacterized protein</fullName>
    </submittedName>
</protein>
<accession>A0ABX1PC08</accession>
<dbReference type="EMBL" id="QMEB01000212">
    <property type="protein sequence ID" value="NMG22000.1"/>
    <property type="molecule type" value="Genomic_DNA"/>
</dbReference>
<feature type="compositionally biased region" description="Low complexity" evidence="1">
    <location>
        <begin position="227"/>
        <end position="242"/>
    </location>
</feature>
<gene>
    <name evidence="4" type="ORF">DP116_22120</name>
</gene>
<comment type="caution">
    <text evidence="4">The sequence shown here is derived from an EMBL/GenBank/DDBJ whole genome shotgun (WGS) entry which is preliminary data.</text>
</comment>
<keyword evidence="3" id="KW-0732">Signal</keyword>
<feature type="region of interest" description="Disordered" evidence="1">
    <location>
        <begin position="221"/>
        <end position="242"/>
    </location>
</feature>
<evidence type="ECO:0000256" key="2">
    <source>
        <dbReference type="SAM" id="Phobius"/>
    </source>
</evidence>
<keyword evidence="2" id="KW-1133">Transmembrane helix</keyword>
<sequence length="242" mass="27714">MRNKLFHRLIATSVLITVSIPNITLAGDHQPQTWIQSCDKAFIELNNHPFDNHEQSRLAKTVTNQYENLKKELKLDATLAENAPNKYERKYLVTLLQECDQSLPSEVQNFSTNTLPQEDSIRIDYSVRIDNNLFRSFKGSIKKLISSIGVDPDTINFAHIRRYFQRTITRYQDAIKQFQDAIKQFQEVRVPIKTILANVGFVFSLVGSAFIASLVSYPKSSRENTTESESSRSIPIKKSSKN</sequence>
<dbReference type="Proteomes" id="UP000718564">
    <property type="component" value="Unassembled WGS sequence"/>
</dbReference>
<name>A0ABX1PC08_9CYAN</name>
<evidence type="ECO:0000256" key="3">
    <source>
        <dbReference type="SAM" id="SignalP"/>
    </source>
</evidence>
<keyword evidence="5" id="KW-1185">Reference proteome</keyword>
<evidence type="ECO:0000256" key="1">
    <source>
        <dbReference type="SAM" id="MobiDB-lite"/>
    </source>
</evidence>